<evidence type="ECO:0000256" key="1">
    <source>
        <dbReference type="SAM" id="MobiDB-lite"/>
    </source>
</evidence>
<keyword evidence="4" id="KW-1185">Reference proteome</keyword>
<dbReference type="Proteomes" id="UP001321542">
    <property type="component" value="Chromosome"/>
</dbReference>
<reference evidence="3 4" key="1">
    <citation type="journal article" date="2010" name="ChemBioChem">
        <title>Cloning and characterization of the biosynthetic gene cluster of 16-membered macrolide antibiotic FD-891: involvement of a dual functional cytochrome P450 monooxygenase catalyzing epoxidation and hydroxylation.</title>
        <authorList>
            <person name="Kudo F."/>
            <person name="Motegi A."/>
            <person name="Mizoue K."/>
            <person name="Eguchi T."/>
        </authorList>
    </citation>
    <scope>NUCLEOTIDE SEQUENCE [LARGE SCALE GENOMIC DNA]</scope>
    <source>
        <strain evidence="3 4">A-8890</strain>
    </source>
</reference>
<accession>A0ABN5W091</accession>
<reference evidence="3 4" key="2">
    <citation type="journal article" date="2023" name="ChemBioChem">
        <title>Acyltransferase Domain Exchange between Two Independent Type I Polyketide Synthases in the Same Producer Strain of Macrolide Antibiotics.</title>
        <authorList>
            <person name="Kudo F."/>
            <person name="Kishikawa K."/>
            <person name="Tsuboi K."/>
            <person name="Kido T."/>
            <person name="Usui T."/>
            <person name="Hashimoto J."/>
            <person name="Shin-Ya K."/>
            <person name="Miyanaga A."/>
            <person name="Eguchi T."/>
        </authorList>
    </citation>
    <scope>NUCLEOTIDE SEQUENCE [LARGE SCALE GENOMIC DNA]</scope>
    <source>
        <strain evidence="3 4">A-8890</strain>
    </source>
</reference>
<sequence>MTASQAEGGRGPPEHSSWPASRHEPARAAGTALRRDRAKAARFELSLEAARRPELRADLRNAGLAARSRATALLAALGAPRPAPAADLLVAWTDGLLYDRLAGALATTRPLPDVTELTTVVRRMLEAALST</sequence>
<organism evidence="3 4">
    <name type="scientific">Streptomyces graminofaciens</name>
    <dbReference type="NCBI Taxonomy" id="68212"/>
    <lineage>
        <taxon>Bacteria</taxon>
        <taxon>Bacillati</taxon>
        <taxon>Actinomycetota</taxon>
        <taxon>Actinomycetes</taxon>
        <taxon>Kitasatosporales</taxon>
        <taxon>Streptomycetaceae</taxon>
        <taxon>Streptomyces</taxon>
    </lineage>
</organism>
<feature type="domain" description="Tetracyclin repressor-like C-terminal group 31" evidence="2">
    <location>
        <begin position="30"/>
        <end position="126"/>
    </location>
</feature>
<protein>
    <recommendedName>
        <fullName evidence="2">Tetracyclin repressor-like C-terminal group 31 domain-containing protein</fullName>
    </recommendedName>
</protein>
<evidence type="ECO:0000313" key="3">
    <source>
        <dbReference type="EMBL" id="BBC39084.1"/>
    </source>
</evidence>
<evidence type="ECO:0000313" key="4">
    <source>
        <dbReference type="Proteomes" id="UP001321542"/>
    </source>
</evidence>
<dbReference type="Pfam" id="PF17940">
    <property type="entry name" value="TetR_C_31"/>
    <property type="match status" value="1"/>
</dbReference>
<feature type="region of interest" description="Disordered" evidence="1">
    <location>
        <begin position="1"/>
        <end position="35"/>
    </location>
</feature>
<evidence type="ECO:0000259" key="2">
    <source>
        <dbReference type="Pfam" id="PF17940"/>
    </source>
</evidence>
<dbReference type="InterPro" id="IPR041583">
    <property type="entry name" value="TetR_C_31"/>
</dbReference>
<dbReference type="EMBL" id="AP018448">
    <property type="protein sequence ID" value="BBC39084.1"/>
    <property type="molecule type" value="Genomic_DNA"/>
</dbReference>
<dbReference type="RefSeq" id="WP_286259669.1">
    <property type="nucleotide sequence ID" value="NZ_AP018448.1"/>
</dbReference>
<dbReference type="Gene3D" id="1.10.357.10">
    <property type="entry name" value="Tetracycline Repressor, domain 2"/>
    <property type="match status" value="1"/>
</dbReference>
<name>A0ABN5W091_9ACTN</name>
<proteinExistence type="predicted"/>
<gene>
    <name evidence="3" type="ORF">SGFS_103780</name>
</gene>